<keyword evidence="2" id="KW-1185">Reference proteome</keyword>
<protein>
    <submittedName>
        <fullName evidence="1">Uncharacterized protein</fullName>
    </submittedName>
</protein>
<organism evidence="1 2">
    <name type="scientific">Sulfitobacter undariae</name>
    <dbReference type="NCBI Taxonomy" id="1563671"/>
    <lineage>
        <taxon>Bacteria</taxon>
        <taxon>Pseudomonadati</taxon>
        <taxon>Pseudomonadota</taxon>
        <taxon>Alphaproteobacteria</taxon>
        <taxon>Rhodobacterales</taxon>
        <taxon>Roseobacteraceae</taxon>
        <taxon>Sulfitobacter</taxon>
    </lineage>
</organism>
<proteinExistence type="predicted"/>
<evidence type="ECO:0000313" key="1">
    <source>
        <dbReference type="EMBL" id="MBB3995539.1"/>
    </source>
</evidence>
<dbReference type="AlphaFoldDB" id="A0A7W6H360"/>
<evidence type="ECO:0000313" key="2">
    <source>
        <dbReference type="Proteomes" id="UP000530268"/>
    </source>
</evidence>
<dbReference type="EMBL" id="JACIEI010000016">
    <property type="protein sequence ID" value="MBB3995539.1"/>
    <property type="molecule type" value="Genomic_DNA"/>
</dbReference>
<gene>
    <name evidence="1" type="ORF">GGR95_003196</name>
</gene>
<sequence length="56" mass="5875">MPDARSLEKSSKAGILFESVEQAGHATSSEIVHGSYHSTLLFSDSPAAGSLARDLD</sequence>
<reference evidence="1 2" key="1">
    <citation type="submission" date="2020-08" db="EMBL/GenBank/DDBJ databases">
        <title>Genomic Encyclopedia of Type Strains, Phase IV (KMG-IV): sequencing the most valuable type-strain genomes for metagenomic binning, comparative biology and taxonomic classification.</title>
        <authorList>
            <person name="Goeker M."/>
        </authorList>
    </citation>
    <scope>NUCLEOTIDE SEQUENCE [LARGE SCALE GENOMIC DNA]</scope>
    <source>
        <strain evidence="1 2">DSM 102234</strain>
    </source>
</reference>
<accession>A0A7W6H360</accession>
<comment type="caution">
    <text evidence="1">The sequence shown here is derived from an EMBL/GenBank/DDBJ whole genome shotgun (WGS) entry which is preliminary data.</text>
</comment>
<dbReference type="Proteomes" id="UP000530268">
    <property type="component" value="Unassembled WGS sequence"/>
</dbReference>
<name>A0A7W6H360_9RHOB</name>